<dbReference type="PANTHER" id="PTHR46704:SF1">
    <property type="entry name" value="TELOMERE LENGTH REGULATION PROTEIN TEL2 HOMOLOG"/>
    <property type="match status" value="1"/>
</dbReference>
<sequence length="759" mass="85576">MYCHLCHCHFPCSCVGQASAREEDVAAALEEEEGEGKKQPVKKARRVKRKRIVVPKKSVIHIDSKNGPMIDTALNHIKRESEEAINQLKQKRQRIKLNRNSGREYINRLGKRMKQDQDDVQKLIDLFKTYNPFDRTSPELASLTTGDVASEAVTNDLLSAEITGKQVVSEFVENRFIKKTASFHDRIKSKNLQTFESTYTVQVKVGKEKTVALKADRNFLRHVVTAMQAGRDVAMNKMLEQEICTVPLSLAMPDGRLRLPQNKADLGKVLQQGLPQNVAPGPYPTCTIIDGMAMIQRLGSRMNAKTLGKWADAVADRPQLSLFLWMNAGTPKKQHLVPVHSITITDSQRTSLLAFHAVTGSDSTSQFAGIGKRSAWAIFLNNSQLLQNLGREDFLDENVLADAESFVCKLYGPSSQNNSIQQVRCDLFLGLTKAVENLPPTRDALTLHIRRAHYQTLVWRRALEAEPHLPAPEDSGWELVVKEGSEVVGARTIGAPCHCPLKCWERMGSKVLEIFNNFWDLCDFNLQNSYLFTCLKLCDVKRRYTKKPAEDSRRQNTFEYFVRINGKHLRVCKRAFMSCHGLTSDKRLRTLFHQMKDGALVPEPDRRGKHLRPVKSPNGHITSGHQSHHPHHAHHHHHNTYANTNTTAKTKKARKKKQSSKTDAATNMNGKTMYTPPPPPMTHILPHCTPPPPPPAHAAPMQEPPHAYIPNGDIYFPGHYLEPHQAMGPPPMNQIPSCQKMLEAPAYFMAGMKENTFHQ</sequence>
<gene>
    <name evidence="2" type="ORF">GWK47_042571</name>
</gene>
<organism evidence="2 3">
    <name type="scientific">Chionoecetes opilio</name>
    <name type="common">Atlantic snow crab</name>
    <name type="synonym">Cancer opilio</name>
    <dbReference type="NCBI Taxonomy" id="41210"/>
    <lineage>
        <taxon>Eukaryota</taxon>
        <taxon>Metazoa</taxon>
        <taxon>Ecdysozoa</taxon>
        <taxon>Arthropoda</taxon>
        <taxon>Crustacea</taxon>
        <taxon>Multicrustacea</taxon>
        <taxon>Malacostraca</taxon>
        <taxon>Eumalacostraca</taxon>
        <taxon>Eucarida</taxon>
        <taxon>Decapoda</taxon>
        <taxon>Pleocyemata</taxon>
        <taxon>Brachyura</taxon>
        <taxon>Eubrachyura</taxon>
        <taxon>Majoidea</taxon>
        <taxon>Majidae</taxon>
        <taxon>Chionoecetes</taxon>
    </lineage>
</organism>
<dbReference type="EMBL" id="JACEEZ010008157">
    <property type="protein sequence ID" value="KAG0723506.1"/>
    <property type="molecule type" value="Genomic_DNA"/>
</dbReference>
<proteinExistence type="predicted"/>
<accession>A0A8J4YHQ7</accession>
<dbReference type="PANTHER" id="PTHR46704">
    <property type="entry name" value="CXC DOMAIN-CONTAINING PROTEIN-RELATED"/>
    <property type="match status" value="1"/>
</dbReference>
<comment type="caution">
    <text evidence="2">The sequence shown here is derived from an EMBL/GenBank/DDBJ whole genome shotgun (WGS) entry which is preliminary data.</text>
</comment>
<evidence type="ECO:0000313" key="2">
    <source>
        <dbReference type="EMBL" id="KAG0723506.1"/>
    </source>
</evidence>
<feature type="region of interest" description="Disordered" evidence="1">
    <location>
        <begin position="600"/>
        <end position="672"/>
    </location>
</feature>
<protein>
    <submittedName>
        <fullName evidence="2">Uncharacterized protein</fullName>
    </submittedName>
</protein>
<evidence type="ECO:0000313" key="3">
    <source>
        <dbReference type="Proteomes" id="UP000770661"/>
    </source>
</evidence>
<keyword evidence="3" id="KW-1185">Reference proteome</keyword>
<dbReference type="Proteomes" id="UP000770661">
    <property type="component" value="Unassembled WGS sequence"/>
</dbReference>
<dbReference type="AlphaFoldDB" id="A0A8J4YHQ7"/>
<name>A0A8J4YHQ7_CHIOP</name>
<feature type="compositionally biased region" description="Polar residues" evidence="1">
    <location>
        <begin position="663"/>
        <end position="672"/>
    </location>
</feature>
<feature type="compositionally biased region" description="Basic residues" evidence="1">
    <location>
        <begin position="626"/>
        <end position="639"/>
    </location>
</feature>
<feature type="compositionally biased region" description="Basic residues" evidence="1">
    <location>
        <begin position="649"/>
        <end position="659"/>
    </location>
</feature>
<evidence type="ECO:0000256" key="1">
    <source>
        <dbReference type="SAM" id="MobiDB-lite"/>
    </source>
</evidence>
<dbReference type="OrthoDB" id="6351383at2759"/>
<reference evidence="2" key="1">
    <citation type="submission" date="2020-07" db="EMBL/GenBank/DDBJ databases">
        <title>The High-quality genome of the commercially important snow crab, Chionoecetes opilio.</title>
        <authorList>
            <person name="Jeong J.-H."/>
            <person name="Ryu S."/>
        </authorList>
    </citation>
    <scope>NUCLEOTIDE SEQUENCE</scope>
    <source>
        <strain evidence="2">MADBK_172401_WGS</strain>
        <tissue evidence="2">Digestive gland</tissue>
    </source>
</reference>